<reference evidence="1" key="1">
    <citation type="submission" date="2020-10" db="EMBL/GenBank/DDBJ databases">
        <authorList>
            <person name="Palmer J.M."/>
        </authorList>
    </citation>
    <scope>NUCLEOTIDE SEQUENCE</scope>
    <source>
        <strain evidence="1">UCD 2041</strain>
    </source>
</reference>
<dbReference type="RefSeq" id="XP_041137783.1">
    <property type="nucleotide sequence ID" value="XM_041279569.1"/>
</dbReference>
<evidence type="ECO:0000313" key="2">
    <source>
        <dbReference type="Proteomes" id="UP000663131"/>
    </source>
</evidence>
<dbReference type="Gene3D" id="1.25.40.570">
    <property type="match status" value="1"/>
</dbReference>
<dbReference type="InterPro" id="IPR019585">
    <property type="entry name" value="Rpn7/CSN1"/>
</dbReference>
<reference evidence="1" key="2">
    <citation type="journal article" name="BMC Genomics">
        <title>New genome assemblies reveal patterns of domestication and adaptation across Brettanomyces (Dekkera) species.</title>
        <authorList>
            <person name="Roach M.J."/>
            <person name="Borneman A.R."/>
        </authorList>
    </citation>
    <scope>NUCLEOTIDE SEQUENCE</scope>
    <source>
        <strain evidence="1">UCD 2041</strain>
    </source>
</reference>
<name>A0A871RGW9_DEKBR</name>
<gene>
    <name evidence="1" type="ORF">BRETT_001011</name>
</gene>
<dbReference type="GeneID" id="64572936"/>
<accession>A0A871RGW9</accession>
<dbReference type="KEGG" id="bbrx:BRETT_001011"/>
<evidence type="ECO:0008006" key="3">
    <source>
        <dbReference type="Google" id="ProtNLM"/>
    </source>
</evidence>
<dbReference type="PANTHER" id="PTHR14145:SF1">
    <property type="entry name" value="26S PROTEASOME NON-ATPASE REGULATORY SUBUNIT 6"/>
    <property type="match status" value="1"/>
</dbReference>
<dbReference type="Proteomes" id="UP000663131">
    <property type="component" value="Chromosome 8"/>
</dbReference>
<dbReference type="OrthoDB" id="3996190at2759"/>
<sequence length="390" mass="46040">MEIINKRYEFKIEQLSKEPVSEKTFGLLSELLDRKSTDLLLSTDSSDYITDNTSFYYNINQLYMKYYRNVSFEQLKHYMIFRDYDNSIGMSRNFLSKKLEQTISFVKESEAYLLEENEDENIECSNLVNDDTELGSDSSVKKNLKISIRETICYWHCRWYLVYGSFIEDDYHEVLELFDCIIEQNYDMPQISAFEVIEKHFDSDVVINTDLLRLICLSILVCKEANEWCHYWSNPHIKRFLAKDKELKQFIDDYSMCNYSSALQLLERFEKYYEPDFQLSKCFPNIPRILRLKAYVSYLSLIQRVSVCDMADFFSISESLLYSEVMELISLFNLNFKIDCQQGIIEYYKEASKFPDIGSKIKSIIRNTRVSSKATVVSSLVSKAFSEDKA</sequence>
<dbReference type="EMBL" id="CP063136">
    <property type="protein sequence ID" value="QOU21290.1"/>
    <property type="molecule type" value="Genomic_DNA"/>
</dbReference>
<dbReference type="PANTHER" id="PTHR14145">
    <property type="entry name" value="26S PROTESOME SUBUNIT 6"/>
    <property type="match status" value="1"/>
</dbReference>
<dbReference type="AlphaFoldDB" id="A0A871RGW9"/>
<evidence type="ECO:0000313" key="1">
    <source>
        <dbReference type="EMBL" id="QOU21290.1"/>
    </source>
</evidence>
<organism evidence="1 2">
    <name type="scientific">Dekkera bruxellensis</name>
    <name type="common">Brettanomyces custersii</name>
    <dbReference type="NCBI Taxonomy" id="5007"/>
    <lineage>
        <taxon>Eukaryota</taxon>
        <taxon>Fungi</taxon>
        <taxon>Dikarya</taxon>
        <taxon>Ascomycota</taxon>
        <taxon>Saccharomycotina</taxon>
        <taxon>Pichiomycetes</taxon>
        <taxon>Pichiales</taxon>
        <taxon>Pichiaceae</taxon>
        <taxon>Brettanomyces</taxon>
    </lineage>
</organism>
<protein>
    <recommendedName>
        <fullName evidence="3">COP9 signalosome complex subunit 11</fullName>
    </recommendedName>
</protein>
<proteinExistence type="predicted"/>
<dbReference type="GO" id="GO:0043161">
    <property type="term" value="P:proteasome-mediated ubiquitin-dependent protein catabolic process"/>
    <property type="evidence" value="ECO:0007669"/>
    <property type="project" value="TreeGrafter"/>
</dbReference>